<feature type="transmembrane region" description="Helical" evidence="1">
    <location>
        <begin position="131"/>
        <end position="152"/>
    </location>
</feature>
<feature type="transmembrane region" description="Helical" evidence="1">
    <location>
        <begin position="50"/>
        <end position="68"/>
    </location>
</feature>
<feature type="transmembrane region" description="Helical" evidence="1">
    <location>
        <begin position="102"/>
        <end position="124"/>
    </location>
</feature>
<evidence type="ECO:0000313" key="2">
    <source>
        <dbReference type="EMBL" id="RSD26485.1"/>
    </source>
</evidence>
<organism evidence="2 3">
    <name type="scientific">Mesobacillus subterraneus</name>
    <dbReference type="NCBI Taxonomy" id="285983"/>
    <lineage>
        <taxon>Bacteria</taxon>
        <taxon>Bacillati</taxon>
        <taxon>Bacillota</taxon>
        <taxon>Bacilli</taxon>
        <taxon>Bacillales</taxon>
        <taxon>Bacillaceae</taxon>
        <taxon>Mesobacillus</taxon>
    </lineage>
</organism>
<dbReference type="AlphaFoldDB" id="A0A427TQ26"/>
<dbReference type="InterPro" id="IPR014617">
    <property type="entry name" value="YphA_Bacsu"/>
</dbReference>
<dbReference type="PIRSF" id="PIRSF036710">
    <property type="entry name" value="YphA_Bacsu"/>
    <property type="match status" value="1"/>
</dbReference>
<evidence type="ECO:0000256" key="1">
    <source>
        <dbReference type="SAM" id="Phobius"/>
    </source>
</evidence>
<dbReference type="RefSeq" id="WP_125480619.1">
    <property type="nucleotide sequence ID" value="NZ_RSFW01000015.1"/>
</dbReference>
<name>A0A427TQ26_9BACI</name>
<feature type="transmembrane region" description="Helical" evidence="1">
    <location>
        <begin position="6"/>
        <end position="22"/>
    </location>
</feature>
<feature type="transmembrane region" description="Helical" evidence="1">
    <location>
        <begin position="158"/>
        <end position="180"/>
    </location>
</feature>
<dbReference type="Pfam" id="PF24124">
    <property type="entry name" value="YphA"/>
    <property type="match status" value="1"/>
</dbReference>
<gene>
    <name evidence="2" type="ORF">EJA10_13860</name>
</gene>
<dbReference type="OrthoDB" id="2965169at2"/>
<keyword evidence="1" id="KW-0812">Transmembrane</keyword>
<dbReference type="Proteomes" id="UP000279911">
    <property type="component" value="Unassembled WGS sequence"/>
</dbReference>
<dbReference type="EMBL" id="RSFW01000015">
    <property type="protein sequence ID" value="RSD26485.1"/>
    <property type="molecule type" value="Genomic_DNA"/>
</dbReference>
<sequence length="203" mass="23573">MEGIYFYWLAWISWVWTTFMMDKNHPLRHSLSFFILSVILLAPFEVEFLMGEYSLAAFGIALFLFFSTQRKKTGSFLYLFLSSFIIMLAYTSFLMFELFDPIWVLFDRKIMLGALGFYLAVLLHKDRHNRLLSLISGFLLGDIMYSVILAKFHFPYPVASLAFLDILFISLAMLVLWSAVETVISFMSKNTITHAEGEEQKTS</sequence>
<evidence type="ECO:0000313" key="3">
    <source>
        <dbReference type="Proteomes" id="UP000279911"/>
    </source>
</evidence>
<reference evidence="3" key="1">
    <citation type="submission" date="2018-12" db="EMBL/GenBank/DDBJ databases">
        <title>Bacillus chawlae sp. nov., Bacillus glennii sp. nov., and Bacillus saganii sp. nov. Isolated from the Vehicle Assembly Building at Kennedy Space Center where the Viking Spacecraft were Assembled.</title>
        <authorList>
            <person name="Seuylemezian A."/>
            <person name="Vaishampayan P."/>
        </authorList>
    </citation>
    <scope>NUCLEOTIDE SEQUENCE [LARGE SCALE GENOMIC DNA]</scope>
    <source>
        <strain evidence="3">DSM 13966</strain>
    </source>
</reference>
<keyword evidence="1" id="KW-0472">Membrane</keyword>
<proteinExistence type="predicted"/>
<feature type="transmembrane region" description="Helical" evidence="1">
    <location>
        <begin position="75"/>
        <end position="96"/>
    </location>
</feature>
<accession>A0A427TQ26</accession>
<protein>
    <submittedName>
        <fullName evidence="2">Uncharacterized protein</fullName>
    </submittedName>
</protein>
<feature type="transmembrane region" description="Helical" evidence="1">
    <location>
        <begin position="27"/>
        <end position="44"/>
    </location>
</feature>
<comment type="caution">
    <text evidence="2">The sequence shown here is derived from an EMBL/GenBank/DDBJ whole genome shotgun (WGS) entry which is preliminary data.</text>
</comment>
<keyword evidence="1" id="KW-1133">Transmembrane helix</keyword>